<dbReference type="HOGENOM" id="CLU_3278468_0_0_6"/>
<dbReference type="EMBL" id="CP001139">
    <property type="protein sequence ID" value="ACH64870.1"/>
    <property type="molecule type" value="Genomic_DNA"/>
</dbReference>
<sequence>MQFSTNAEESDISIDNNVIDGDIQALQQTKLSASLDDPIAI</sequence>
<reference evidence="2" key="1">
    <citation type="submission" date="2008-08" db="EMBL/GenBank/DDBJ databases">
        <title>Complete sequence of Vibrio fischeri strain MJ11.</title>
        <authorList>
            <person name="Mandel M.J."/>
            <person name="Stabb E.V."/>
            <person name="Ruby E.G."/>
            <person name="Ferriera S."/>
            <person name="Johnson J."/>
            <person name="Kravitz S."/>
            <person name="Beeson K."/>
            <person name="Sutton G."/>
            <person name="Rogers Y.-H."/>
            <person name="Friedman R."/>
            <person name="Frazier M."/>
            <person name="Venter J.C."/>
        </authorList>
    </citation>
    <scope>NUCLEOTIDE SEQUENCE [LARGE SCALE GENOMIC DNA]</scope>
    <source>
        <strain evidence="2">MJ11</strain>
    </source>
</reference>
<dbReference type="KEGG" id="vfm:VFMJ11_0169"/>
<proteinExistence type="predicted"/>
<accession>B5FFV3</accession>
<reference evidence="1 2" key="2">
    <citation type="journal article" date="2009" name="Nature">
        <title>A single regulatory gene is sufficient to alter bacterial host range.</title>
        <authorList>
            <person name="Mandel M.J."/>
            <person name="Wollenberg M.S."/>
            <person name="Stabb E.V."/>
            <person name="Visick K.L."/>
            <person name="Ruby E.G."/>
        </authorList>
    </citation>
    <scope>NUCLEOTIDE SEQUENCE [LARGE SCALE GENOMIC DNA]</scope>
    <source>
        <strain evidence="1 2">MJ11</strain>
    </source>
</reference>
<evidence type="ECO:0000313" key="2">
    <source>
        <dbReference type="Proteomes" id="UP000001857"/>
    </source>
</evidence>
<protein>
    <submittedName>
        <fullName evidence="1">Uncharacterized protein</fullName>
    </submittedName>
</protein>
<gene>
    <name evidence="1" type="ordered locus">VFMJ11_0169</name>
</gene>
<dbReference type="Proteomes" id="UP000001857">
    <property type="component" value="Chromosome I"/>
</dbReference>
<evidence type="ECO:0000313" key="1">
    <source>
        <dbReference type="EMBL" id="ACH64870.1"/>
    </source>
</evidence>
<name>B5FFV3_ALIFM</name>
<organism evidence="1 2">
    <name type="scientific">Aliivibrio fischeri (strain MJ11)</name>
    <name type="common">Vibrio fischeri</name>
    <dbReference type="NCBI Taxonomy" id="388396"/>
    <lineage>
        <taxon>Bacteria</taxon>
        <taxon>Pseudomonadati</taxon>
        <taxon>Pseudomonadota</taxon>
        <taxon>Gammaproteobacteria</taxon>
        <taxon>Vibrionales</taxon>
        <taxon>Vibrionaceae</taxon>
        <taxon>Aliivibrio</taxon>
    </lineage>
</organism>
<dbReference type="AlphaFoldDB" id="B5FFV3"/>